<dbReference type="Gene3D" id="3.90.220.20">
    <property type="entry name" value="DNA methylase specificity domains"/>
    <property type="match status" value="2"/>
</dbReference>
<feature type="coiled-coil region" evidence="4">
    <location>
        <begin position="403"/>
        <end position="430"/>
    </location>
</feature>
<proteinExistence type="inferred from homology"/>
<dbReference type="InterPro" id="IPR000055">
    <property type="entry name" value="Restrct_endonuc_typeI_TRD"/>
</dbReference>
<evidence type="ECO:0000313" key="6">
    <source>
        <dbReference type="EMBL" id="SHE58096.1"/>
    </source>
</evidence>
<reference evidence="7" key="1">
    <citation type="submission" date="2016-11" db="EMBL/GenBank/DDBJ databases">
        <authorList>
            <person name="Varghese N."/>
            <person name="Submissions S."/>
        </authorList>
    </citation>
    <scope>NUCLEOTIDE SEQUENCE [LARGE SCALE GENOMIC DNA]</scope>
    <source>
        <strain evidence="7">DSM 10124</strain>
    </source>
</reference>
<keyword evidence="3" id="KW-0238">DNA-binding</keyword>
<feature type="domain" description="Type I restriction modification DNA specificity" evidence="5">
    <location>
        <begin position="244"/>
        <end position="422"/>
    </location>
</feature>
<evidence type="ECO:0000256" key="3">
    <source>
        <dbReference type="ARBA" id="ARBA00023125"/>
    </source>
</evidence>
<dbReference type="RefSeq" id="WP_073247944.1">
    <property type="nucleotide sequence ID" value="NZ_FQVG01000008.1"/>
</dbReference>
<comment type="similarity">
    <text evidence="1">Belongs to the type-I restriction system S methylase family.</text>
</comment>
<dbReference type="Proteomes" id="UP000184423">
    <property type="component" value="Unassembled WGS sequence"/>
</dbReference>
<dbReference type="CDD" id="cd17279">
    <property type="entry name" value="RMtype1_S_BmuCF2ORF3362P_TRD1-CR1_like"/>
    <property type="match status" value="1"/>
</dbReference>
<evidence type="ECO:0000256" key="1">
    <source>
        <dbReference type="ARBA" id="ARBA00010923"/>
    </source>
</evidence>
<evidence type="ECO:0000256" key="4">
    <source>
        <dbReference type="SAM" id="Coils"/>
    </source>
</evidence>
<dbReference type="EMBL" id="FQVG01000008">
    <property type="protein sequence ID" value="SHE58096.1"/>
    <property type="molecule type" value="Genomic_DNA"/>
</dbReference>
<organism evidence="6 7">
    <name type="scientific">Caloramator proteoclasticus DSM 10124</name>
    <dbReference type="NCBI Taxonomy" id="1121262"/>
    <lineage>
        <taxon>Bacteria</taxon>
        <taxon>Bacillati</taxon>
        <taxon>Bacillota</taxon>
        <taxon>Clostridia</taxon>
        <taxon>Eubacteriales</taxon>
        <taxon>Clostridiaceae</taxon>
        <taxon>Caloramator</taxon>
    </lineage>
</organism>
<keyword evidence="2" id="KW-0680">Restriction system</keyword>
<evidence type="ECO:0000256" key="2">
    <source>
        <dbReference type="ARBA" id="ARBA00022747"/>
    </source>
</evidence>
<accession>A0A1M4UMZ7</accession>
<sequence>MRYKRYEKYKDSGIEWIGEVPEGWEIDKLKKSIVSLKNGIWGDEPQNDENDIYCIRVADFNRDNFEIEDKEFTIRNFPKEKQREYLLNKGDLLIEKSGGGEKQPVGFVVRYNLDKKAIYANFMAKMILDKKYADSNYFKYLHSVIYSKRINVRSIKQTTGIQNLDTNYYFQEYVVYPPINEQIKIANYLDQKTSEIDSLIQDKEKLISLLEEKRQAIITEAVTKGLNPNVKMKDSGIEWIGEIPEHWEVKPLKRIFKIVNGGTPNSSRESYWNGEIVWVTPNDLSKLTEVYIKNSERKITEDGLYNCSARIVSRGSIIISTRAPIGYVAIAGVDLCTNQGCKSLVAIKKANPKYFYYWIFSINFYLNALGQGTTFMELSNDNLSMVGLLIPPICEQEEIANFLDKKTSEIDSLINDIKQQIQKLKEYRQSLIFEAVTGKIDLRDITLQ</sequence>
<dbReference type="InterPro" id="IPR052021">
    <property type="entry name" value="Type-I_RS_S_subunit"/>
</dbReference>
<evidence type="ECO:0000259" key="5">
    <source>
        <dbReference type="Pfam" id="PF01420"/>
    </source>
</evidence>
<dbReference type="GO" id="GO:0003677">
    <property type="term" value="F:DNA binding"/>
    <property type="evidence" value="ECO:0007669"/>
    <property type="project" value="UniProtKB-KW"/>
</dbReference>
<keyword evidence="7" id="KW-1185">Reference proteome</keyword>
<dbReference type="AlphaFoldDB" id="A0A1M4UMZ7"/>
<evidence type="ECO:0000313" key="7">
    <source>
        <dbReference type="Proteomes" id="UP000184423"/>
    </source>
</evidence>
<dbReference type="Pfam" id="PF01420">
    <property type="entry name" value="Methylase_S"/>
    <property type="match status" value="1"/>
</dbReference>
<gene>
    <name evidence="6" type="ORF">SAMN02746091_00701</name>
</gene>
<keyword evidence="4" id="KW-0175">Coiled coil</keyword>
<dbReference type="Gene3D" id="1.10.287.1120">
    <property type="entry name" value="Bipartite methylase S protein"/>
    <property type="match status" value="1"/>
</dbReference>
<dbReference type="InterPro" id="IPR044946">
    <property type="entry name" value="Restrct_endonuc_typeI_TRD_sf"/>
</dbReference>
<dbReference type="GO" id="GO:0009307">
    <property type="term" value="P:DNA restriction-modification system"/>
    <property type="evidence" value="ECO:0007669"/>
    <property type="project" value="UniProtKB-KW"/>
</dbReference>
<dbReference type="PANTHER" id="PTHR30408:SF12">
    <property type="entry name" value="TYPE I RESTRICTION ENZYME MJAVIII SPECIFICITY SUBUNIT"/>
    <property type="match status" value="1"/>
</dbReference>
<dbReference type="SUPFAM" id="SSF116734">
    <property type="entry name" value="DNA methylase specificity domain"/>
    <property type="match status" value="2"/>
</dbReference>
<protein>
    <submittedName>
        <fullName evidence="6">Type I restriction enzyme, S subunit</fullName>
    </submittedName>
</protein>
<feature type="coiled-coil region" evidence="4">
    <location>
        <begin position="189"/>
        <end position="220"/>
    </location>
</feature>
<dbReference type="PANTHER" id="PTHR30408">
    <property type="entry name" value="TYPE-1 RESTRICTION ENZYME ECOKI SPECIFICITY PROTEIN"/>
    <property type="match status" value="1"/>
</dbReference>
<name>A0A1M4UMZ7_9CLOT</name>